<keyword evidence="2" id="KW-1185">Reference proteome</keyword>
<dbReference type="AlphaFoldDB" id="A0A143HBG0"/>
<dbReference type="EMBL" id="CP014806">
    <property type="protein sequence ID" value="AMW98740.1"/>
    <property type="molecule type" value="Genomic_DNA"/>
</dbReference>
<dbReference type="STRING" id="241244.ATY39_04335"/>
<proteinExistence type="predicted"/>
<sequence>MGTPSGIATTNFSNNMKGYSFESLVNERITLKKNKPIYLAAWYGTSENHLSSPSSKNGELPQGIQDVEETILYSVVWKAKDK</sequence>
<evidence type="ECO:0000313" key="1">
    <source>
        <dbReference type="EMBL" id="AMW98740.1"/>
    </source>
</evidence>
<reference evidence="2" key="2">
    <citation type="submission" date="2016-03" db="EMBL/GenBank/DDBJ databases">
        <authorList>
            <person name="Ploux O."/>
        </authorList>
    </citation>
    <scope>NUCLEOTIDE SEQUENCE [LARGE SCALE GENOMIC DNA]</scope>
    <source>
        <strain evidence="2">PP9</strain>
    </source>
</reference>
<reference evidence="1 2" key="1">
    <citation type="journal article" date="2016" name="Genome Announc.">
        <title>Whole-Genome Sequence of Rummeliibacillus stabekisii Strain PP9 Isolated from Antarctic Soil.</title>
        <authorList>
            <person name="da Mota F.F."/>
            <person name="Vollu R.E."/>
            <person name="Jurelevicius D."/>
            <person name="Seldin L."/>
        </authorList>
    </citation>
    <scope>NUCLEOTIDE SEQUENCE [LARGE SCALE GENOMIC DNA]</scope>
    <source>
        <strain evidence="1 2">PP9</strain>
    </source>
</reference>
<evidence type="ECO:0000313" key="2">
    <source>
        <dbReference type="Proteomes" id="UP000076021"/>
    </source>
</evidence>
<accession>A0A143HBG0</accession>
<protein>
    <submittedName>
        <fullName evidence="1">Uncharacterized protein</fullName>
    </submittedName>
</protein>
<gene>
    <name evidence="1" type="ORF">ATY39_04335</name>
</gene>
<name>A0A143HBG0_9BACL</name>
<organism evidence="1 2">
    <name type="scientific">Rummeliibacillus stabekisii</name>
    <dbReference type="NCBI Taxonomy" id="241244"/>
    <lineage>
        <taxon>Bacteria</taxon>
        <taxon>Bacillati</taxon>
        <taxon>Bacillota</taxon>
        <taxon>Bacilli</taxon>
        <taxon>Bacillales</taxon>
        <taxon>Caryophanaceae</taxon>
        <taxon>Rummeliibacillus</taxon>
    </lineage>
</organism>
<dbReference type="Proteomes" id="UP000076021">
    <property type="component" value="Chromosome"/>
</dbReference>
<dbReference type="KEGG" id="rst:ATY39_04335"/>